<proteinExistence type="predicted"/>
<dbReference type="InterPro" id="IPR011990">
    <property type="entry name" value="TPR-like_helical_dom_sf"/>
</dbReference>
<comment type="caution">
    <text evidence="4">The sequence shown here is derived from an EMBL/GenBank/DDBJ whole genome shotgun (WGS) entry which is preliminary data.</text>
</comment>
<evidence type="ECO:0000313" key="4">
    <source>
        <dbReference type="EMBL" id="RXW21690.1"/>
    </source>
</evidence>
<dbReference type="SUPFAM" id="SSF48452">
    <property type="entry name" value="TPR-like"/>
    <property type="match status" value="1"/>
</dbReference>
<reference evidence="4 5" key="1">
    <citation type="submission" date="2019-01" db="EMBL/GenBank/DDBJ databases">
        <title>Draft genome sequence of Psathyrella aberdarensis IHI B618.</title>
        <authorList>
            <person name="Buettner E."/>
            <person name="Kellner H."/>
        </authorList>
    </citation>
    <scope>NUCLEOTIDE SEQUENCE [LARGE SCALE GENOMIC DNA]</scope>
    <source>
        <strain evidence="4 5">IHI B618</strain>
    </source>
</reference>
<dbReference type="PANTHER" id="PTHR10039">
    <property type="entry name" value="AMELOGENIN"/>
    <property type="match status" value="1"/>
</dbReference>
<evidence type="ECO:0000313" key="5">
    <source>
        <dbReference type="Proteomes" id="UP000290288"/>
    </source>
</evidence>
<dbReference type="Gene3D" id="1.25.40.10">
    <property type="entry name" value="Tetratricopeptide repeat domain"/>
    <property type="match status" value="2"/>
</dbReference>
<gene>
    <name evidence="4" type="ORF">EST38_g4164</name>
</gene>
<name>A0A4Q2DN88_9AGAR</name>
<evidence type="ECO:0000256" key="2">
    <source>
        <dbReference type="SAM" id="MobiDB-lite"/>
    </source>
</evidence>
<feature type="domain" description="Nephrocystin 3-like N-terminal" evidence="3">
    <location>
        <begin position="359"/>
        <end position="508"/>
    </location>
</feature>
<dbReference type="InterPro" id="IPR056884">
    <property type="entry name" value="NPHP3-like_N"/>
</dbReference>
<evidence type="ECO:0000259" key="3">
    <source>
        <dbReference type="Pfam" id="PF24883"/>
    </source>
</evidence>
<dbReference type="InterPro" id="IPR027417">
    <property type="entry name" value="P-loop_NTPase"/>
</dbReference>
<organism evidence="4 5">
    <name type="scientific">Candolleomyces aberdarensis</name>
    <dbReference type="NCBI Taxonomy" id="2316362"/>
    <lineage>
        <taxon>Eukaryota</taxon>
        <taxon>Fungi</taxon>
        <taxon>Dikarya</taxon>
        <taxon>Basidiomycota</taxon>
        <taxon>Agaricomycotina</taxon>
        <taxon>Agaricomycetes</taxon>
        <taxon>Agaricomycetidae</taxon>
        <taxon>Agaricales</taxon>
        <taxon>Agaricineae</taxon>
        <taxon>Psathyrellaceae</taxon>
        <taxon>Candolleomyces</taxon>
    </lineage>
</organism>
<dbReference type="Pfam" id="PF24883">
    <property type="entry name" value="NPHP3_N"/>
    <property type="match status" value="1"/>
</dbReference>
<keyword evidence="5" id="KW-1185">Reference proteome</keyword>
<dbReference type="Proteomes" id="UP000290288">
    <property type="component" value="Unassembled WGS sequence"/>
</dbReference>
<dbReference type="Gene3D" id="3.40.50.300">
    <property type="entry name" value="P-loop containing nucleotide triphosphate hydrolases"/>
    <property type="match status" value="1"/>
</dbReference>
<dbReference type="SUPFAM" id="SSF52540">
    <property type="entry name" value="P-loop containing nucleoside triphosphate hydrolases"/>
    <property type="match status" value="1"/>
</dbReference>
<dbReference type="OrthoDB" id="187139at2759"/>
<sequence length="1354" mass="150408">MPPASKAPGRRAQLYHNVVDMACGVLACSCCRDASATVPESAADHSAVTTDAVPSLGSPTTSQLPARPFKRSTSGTKDLKKDIAILSTVYLFQDHPTLKSLAALIVSRIRGQDDGDSMFAKILLKCADFTVRLAAYAEEDADQSHSAIVEFTKTMDTLGSVDPEESDSLKEFERRVDSVAQQLTPTTELQARTNGGEWATLLLDWGSTIFGILKEASEVLPVPALKPVFASLAALFDAAQRTQANFGQMGLLSFIAADLAIQLAEQCSCLNQLPQETTKSIDRFERFVNSTEQLEELETQLNAAVVAFQNNQLVQLQANYQYLKDATAQGRLDHLPQHPDDSGQRGEYLEDSRTEATNAVAEWMRVSHDLIIWIHGTAGVGKSTFSRHLTESLRQTQRLAASVRLRAVGDNWGPETMIKLLAAELGRNHPMAIDDVLAAVGECNDRPLRYYVERCIRDPVRSLRYGHPLIILMDGVDEWPFHEALIKELAHLRTSPTSSFVKFIFTSRSDPHRSHFPNIPIHSYPLPPVPPEVVVHPNEITQLAVLSGGLLIWASTVCGLVKHSLSSNGSARVVNNILTSETKLGGSRKLMHLYRDAIIHAFPSPVEQRRFRDYLGSSMVLQEPLDVFDFSKLTGIEVDVIKRLQTQIAAICQLPSKAVSLSTIYPAASIFHLSFLEFVQDLSANTEALSITLSLVDFHARLGQACLEATFVSPPPEQTVRSFPRRHTNAYRYAVKFWPLHISNGTDRATWSETSHCKKLQDVQIEGMRRWARDFVEYSQPQIHLDKQSFVDDHQGTVLHTVAGGLAGVNSVRSAVDCLEIAVRLRPTSIPSWHQLGEGFRRLSADVWDSDRRILDKAAEALQNALTIWEAYSASSPSNLPSIARAAPKQRPFPHDIPDLEDLVSLPREELGLQSEIYESYPRLVSALGSVLQAQFEQGSTIDDGAGHEAIRLYSHALEVPLGDQSESRCALLYNIASVYYTFHARTGEEIHLCKAIEFGERALKECPPNDTAHSLILRALGKFYRVSGSIQEAIEMLEKALNHCHDQEDKYIVLNEYSDALRARFEHVAGPVSGEPFQNLIDLDGAISLRKEALGLCPQSHPSRSEILYRLGNDLYRRSQYNTSFNLPNQRESALHESIRFYEEALELRIARDGHRFATLTQLSVSLLDHAKEEGGRVDEIISLLSEALSFEEGITIPSLERATCRETLAQALYLRWMKTAQADPSSSEQDLRQAISLQHHILDIDSLDPPIYTNSLFNLAAMRGSLYSKLKLPEDQIESLFHKAYALLTRFEYAGSASDLDEVIQICGQLLEKLPPGHLLVDECKRLSESAAQTASAIQLDALQPTLGTIYE</sequence>
<dbReference type="EMBL" id="SDEE01000098">
    <property type="protein sequence ID" value="RXW21690.1"/>
    <property type="molecule type" value="Genomic_DNA"/>
</dbReference>
<protein>
    <recommendedName>
        <fullName evidence="3">Nephrocystin 3-like N-terminal domain-containing protein</fullName>
    </recommendedName>
</protein>
<dbReference type="STRING" id="2316362.A0A4Q2DN88"/>
<keyword evidence="1" id="KW-0677">Repeat</keyword>
<evidence type="ECO:0000256" key="1">
    <source>
        <dbReference type="ARBA" id="ARBA00022737"/>
    </source>
</evidence>
<accession>A0A4Q2DN88</accession>
<feature type="region of interest" description="Disordered" evidence="2">
    <location>
        <begin position="47"/>
        <end position="73"/>
    </location>
</feature>